<gene>
    <name evidence="3" type="ORF">HannXRQ_Chr03g0075131</name>
    <name evidence="2" type="ORF">HanXRQr2_Chr03g0113291</name>
</gene>
<dbReference type="EMBL" id="MNCJ02000318">
    <property type="protein sequence ID" value="KAF5814633.1"/>
    <property type="molecule type" value="Genomic_DNA"/>
</dbReference>
<proteinExistence type="predicted"/>
<evidence type="ECO:0000313" key="2">
    <source>
        <dbReference type="EMBL" id="KAF5814633.1"/>
    </source>
</evidence>
<keyword evidence="4" id="KW-1185">Reference proteome</keyword>
<accession>A0A251V819</accession>
<dbReference type="InParanoid" id="A0A251V819"/>
<reference evidence="2" key="3">
    <citation type="submission" date="2020-06" db="EMBL/GenBank/DDBJ databases">
        <title>Helianthus annuus Genome sequencing and assembly Release 2.</title>
        <authorList>
            <person name="Gouzy J."/>
            <person name="Langlade N."/>
            <person name="Munos S."/>
        </authorList>
    </citation>
    <scope>NUCLEOTIDE SEQUENCE</scope>
    <source>
        <tissue evidence="2">Leaves</tissue>
    </source>
</reference>
<dbReference type="EMBL" id="CM007892">
    <property type="protein sequence ID" value="OTG31393.1"/>
    <property type="molecule type" value="Genomic_DNA"/>
</dbReference>
<evidence type="ECO:0000313" key="4">
    <source>
        <dbReference type="Proteomes" id="UP000215914"/>
    </source>
</evidence>
<feature type="region of interest" description="Disordered" evidence="1">
    <location>
        <begin position="73"/>
        <end position="113"/>
    </location>
</feature>
<dbReference type="AlphaFoldDB" id="A0A251V819"/>
<sequence>MEDEGGEAHVNIKGKRPCEDLDQYFVENPSSASATVAAGTNAAQVSGGSIFKILAGRQALKCPRVEDLVVNSTSATTGRKAQVKGNQSSASLVEIPSSASAPTGERPSHPALDPAEIEGVTYELVTEESFYEPLTPLVFSDIYYVYRFDGYRMVTEVKYRRPRCIRLQN</sequence>
<organism evidence="3 4">
    <name type="scientific">Helianthus annuus</name>
    <name type="common">Common sunflower</name>
    <dbReference type="NCBI Taxonomy" id="4232"/>
    <lineage>
        <taxon>Eukaryota</taxon>
        <taxon>Viridiplantae</taxon>
        <taxon>Streptophyta</taxon>
        <taxon>Embryophyta</taxon>
        <taxon>Tracheophyta</taxon>
        <taxon>Spermatophyta</taxon>
        <taxon>Magnoliopsida</taxon>
        <taxon>eudicotyledons</taxon>
        <taxon>Gunneridae</taxon>
        <taxon>Pentapetalae</taxon>
        <taxon>asterids</taxon>
        <taxon>campanulids</taxon>
        <taxon>Asterales</taxon>
        <taxon>Asteraceae</taxon>
        <taxon>Asteroideae</taxon>
        <taxon>Heliantheae alliance</taxon>
        <taxon>Heliantheae</taxon>
        <taxon>Helianthus</taxon>
    </lineage>
</organism>
<reference evidence="2 4" key="1">
    <citation type="journal article" date="2017" name="Nature">
        <title>The sunflower genome provides insights into oil metabolism, flowering and Asterid evolution.</title>
        <authorList>
            <person name="Badouin H."/>
            <person name="Gouzy J."/>
            <person name="Grassa C.J."/>
            <person name="Murat F."/>
            <person name="Staton S.E."/>
            <person name="Cottret L."/>
            <person name="Lelandais-Briere C."/>
            <person name="Owens G.L."/>
            <person name="Carrere S."/>
            <person name="Mayjonade B."/>
            <person name="Legrand L."/>
            <person name="Gill N."/>
            <person name="Kane N.C."/>
            <person name="Bowers J.E."/>
            <person name="Hubner S."/>
            <person name="Bellec A."/>
            <person name="Berard A."/>
            <person name="Berges H."/>
            <person name="Blanchet N."/>
            <person name="Boniface M.C."/>
            <person name="Brunel D."/>
            <person name="Catrice O."/>
            <person name="Chaidir N."/>
            <person name="Claudel C."/>
            <person name="Donnadieu C."/>
            <person name="Faraut T."/>
            <person name="Fievet G."/>
            <person name="Helmstetter N."/>
            <person name="King M."/>
            <person name="Knapp S.J."/>
            <person name="Lai Z."/>
            <person name="Le Paslier M.C."/>
            <person name="Lippi Y."/>
            <person name="Lorenzon L."/>
            <person name="Mandel J.R."/>
            <person name="Marage G."/>
            <person name="Marchand G."/>
            <person name="Marquand E."/>
            <person name="Bret-Mestries E."/>
            <person name="Morien E."/>
            <person name="Nambeesan S."/>
            <person name="Nguyen T."/>
            <person name="Pegot-Espagnet P."/>
            <person name="Pouilly N."/>
            <person name="Raftis F."/>
            <person name="Sallet E."/>
            <person name="Schiex T."/>
            <person name="Thomas J."/>
            <person name="Vandecasteele C."/>
            <person name="Vares D."/>
            <person name="Vear F."/>
            <person name="Vautrin S."/>
            <person name="Crespi M."/>
            <person name="Mangin B."/>
            <person name="Burke J.M."/>
            <person name="Salse J."/>
            <person name="Munos S."/>
            <person name="Vincourt P."/>
            <person name="Rieseberg L.H."/>
            <person name="Langlade N.B."/>
        </authorList>
    </citation>
    <scope>NUCLEOTIDE SEQUENCE [LARGE SCALE GENOMIC DNA]</scope>
    <source>
        <strain evidence="4">cv. SF193</strain>
        <tissue evidence="2">Leaves</tissue>
    </source>
</reference>
<feature type="compositionally biased region" description="Polar residues" evidence="1">
    <location>
        <begin position="73"/>
        <end position="101"/>
    </location>
</feature>
<protein>
    <submittedName>
        <fullName evidence="3">Uncharacterized protein</fullName>
    </submittedName>
</protein>
<evidence type="ECO:0000256" key="1">
    <source>
        <dbReference type="SAM" id="MobiDB-lite"/>
    </source>
</evidence>
<dbReference type="Proteomes" id="UP000215914">
    <property type="component" value="Chromosome 3"/>
</dbReference>
<name>A0A251V819_HELAN</name>
<evidence type="ECO:0000313" key="3">
    <source>
        <dbReference type="EMBL" id="OTG31393.1"/>
    </source>
</evidence>
<dbReference type="Gramene" id="mRNA:HanXRQr2_Chr03g0113291">
    <property type="protein sequence ID" value="mRNA:HanXRQr2_Chr03g0113291"/>
    <property type="gene ID" value="HanXRQr2_Chr03g0113291"/>
</dbReference>
<reference evidence="3" key="2">
    <citation type="submission" date="2017-02" db="EMBL/GenBank/DDBJ databases">
        <title>Sunflower complete genome.</title>
        <authorList>
            <person name="Langlade N."/>
            <person name="Munos S."/>
        </authorList>
    </citation>
    <scope>NUCLEOTIDE SEQUENCE [LARGE SCALE GENOMIC DNA]</scope>
    <source>
        <tissue evidence="3">Leaves</tissue>
    </source>
</reference>